<dbReference type="AlphaFoldDB" id="A0A5K7XE77"/>
<accession>A0A5K7XE77</accession>
<protein>
    <submittedName>
        <fullName evidence="1">Uncharacterized protein</fullName>
    </submittedName>
</protein>
<gene>
    <name evidence="1" type="ORF">PLANPX_4307</name>
</gene>
<proteinExistence type="predicted"/>
<sequence>MLKAPVDERIRKSERFRTDEAATKISLPRLHRISPLRCIVVLVDAGKFRQNATKGVVVIAGARNPSGNAESTRCGVLVNAARA</sequence>
<evidence type="ECO:0000313" key="1">
    <source>
        <dbReference type="EMBL" id="BBO34695.1"/>
    </source>
</evidence>
<organism evidence="1 2">
    <name type="scientific">Lacipirellula parvula</name>
    <dbReference type="NCBI Taxonomy" id="2650471"/>
    <lineage>
        <taxon>Bacteria</taxon>
        <taxon>Pseudomonadati</taxon>
        <taxon>Planctomycetota</taxon>
        <taxon>Planctomycetia</taxon>
        <taxon>Pirellulales</taxon>
        <taxon>Lacipirellulaceae</taxon>
        <taxon>Lacipirellula</taxon>
    </lineage>
</organism>
<keyword evidence="2" id="KW-1185">Reference proteome</keyword>
<dbReference type="Proteomes" id="UP000326837">
    <property type="component" value="Chromosome"/>
</dbReference>
<dbReference type="EMBL" id="AP021861">
    <property type="protein sequence ID" value="BBO34695.1"/>
    <property type="molecule type" value="Genomic_DNA"/>
</dbReference>
<reference evidence="2" key="1">
    <citation type="submission" date="2019-10" db="EMBL/GenBank/DDBJ databases">
        <title>Lacipirellula parvula gen. nov., sp. nov., representing a lineage of planctomycetes widespread in freshwater anoxic habitats, and description of the family Lacipirellulaceae.</title>
        <authorList>
            <person name="Dedysh S.N."/>
            <person name="Kulichevskaya I.S."/>
            <person name="Beletsky A.V."/>
            <person name="Rakitin A.L."/>
            <person name="Mardanov A.V."/>
            <person name="Ivanova A.A."/>
            <person name="Saltykova V.X."/>
            <person name="Rijpstra W.I.C."/>
            <person name="Sinninghe Damste J.S."/>
            <person name="Ravin N.V."/>
        </authorList>
    </citation>
    <scope>NUCLEOTIDE SEQUENCE [LARGE SCALE GENOMIC DNA]</scope>
    <source>
        <strain evidence="2">PX69</strain>
    </source>
</reference>
<evidence type="ECO:0000313" key="2">
    <source>
        <dbReference type="Proteomes" id="UP000326837"/>
    </source>
</evidence>
<name>A0A5K7XE77_9BACT</name>
<dbReference type="KEGG" id="lpav:PLANPX_4307"/>